<feature type="non-terminal residue" evidence="2">
    <location>
        <position position="1"/>
    </location>
</feature>
<accession>A0A5J9T4R7</accession>
<feature type="compositionally biased region" description="Polar residues" evidence="1">
    <location>
        <begin position="11"/>
        <end position="24"/>
    </location>
</feature>
<organism evidence="2 3">
    <name type="scientific">Eragrostis curvula</name>
    <name type="common">weeping love grass</name>
    <dbReference type="NCBI Taxonomy" id="38414"/>
    <lineage>
        <taxon>Eukaryota</taxon>
        <taxon>Viridiplantae</taxon>
        <taxon>Streptophyta</taxon>
        <taxon>Embryophyta</taxon>
        <taxon>Tracheophyta</taxon>
        <taxon>Spermatophyta</taxon>
        <taxon>Magnoliopsida</taxon>
        <taxon>Liliopsida</taxon>
        <taxon>Poales</taxon>
        <taxon>Poaceae</taxon>
        <taxon>PACMAD clade</taxon>
        <taxon>Chloridoideae</taxon>
        <taxon>Eragrostideae</taxon>
        <taxon>Eragrostidinae</taxon>
        <taxon>Eragrostis</taxon>
    </lineage>
</organism>
<dbReference type="EMBL" id="RWGY01000051">
    <property type="protein sequence ID" value="TVU06365.1"/>
    <property type="molecule type" value="Genomic_DNA"/>
</dbReference>
<dbReference type="Gramene" id="TVU06365">
    <property type="protein sequence ID" value="TVU06365"/>
    <property type="gene ID" value="EJB05_49574"/>
</dbReference>
<dbReference type="AlphaFoldDB" id="A0A5J9T4R7"/>
<name>A0A5J9T4R7_9POAL</name>
<evidence type="ECO:0000256" key="1">
    <source>
        <dbReference type="SAM" id="MobiDB-lite"/>
    </source>
</evidence>
<protein>
    <submittedName>
        <fullName evidence="2">Uncharacterized protein</fullName>
    </submittedName>
</protein>
<evidence type="ECO:0000313" key="3">
    <source>
        <dbReference type="Proteomes" id="UP000324897"/>
    </source>
</evidence>
<feature type="region of interest" description="Disordered" evidence="1">
    <location>
        <begin position="1"/>
        <end position="33"/>
    </location>
</feature>
<gene>
    <name evidence="2" type="ORF">EJB05_49574</name>
</gene>
<comment type="caution">
    <text evidence="2">The sequence shown here is derived from an EMBL/GenBank/DDBJ whole genome shotgun (WGS) entry which is preliminary data.</text>
</comment>
<evidence type="ECO:0000313" key="2">
    <source>
        <dbReference type="EMBL" id="TVU06365.1"/>
    </source>
</evidence>
<dbReference type="Proteomes" id="UP000324897">
    <property type="component" value="Unassembled WGS sequence"/>
</dbReference>
<sequence length="97" mass="10493">MMKISYGGPATGSSRDLTGQSTSLPRPKHRHSSVVDGSGLFFFPNCGRSSAKELAELQVSPHAGLKHKVSNNLQSGFMRSKDVFLLEYNSLISALLL</sequence>
<proteinExistence type="predicted"/>
<reference evidence="2 3" key="1">
    <citation type="journal article" date="2019" name="Sci. Rep.">
        <title>A high-quality genome of Eragrostis curvula grass provides insights into Poaceae evolution and supports new strategies to enhance forage quality.</title>
        <authorList>
            <person name="Carballo J."/>
            <person name="Santos B.A.C.M."/>
            <person name="Zappacosta D."/>
            <person name="Garbus I."/>
            <person name="Selva J.P."/>
            <person name="Gallo C.A."/>
            <person name="Diaz A."/>
            <person name="Albertini E."/>
            <person name="Caccamo M."/>
            <person name="Echenique V."/>
        </authorList>
    </citation>
    <scope>NUCLEOTIDE SEQUENCE [LARGE SCALE GENOMIC DNA]</scope>
    <source>
        <strain evidence="3">cv. Victoria</strain>
        <tissue evidence="2">Leaf</tissue>
    </source>
</reference>
<keyword evidence="3" id="KW-1185">Reference proteome</keyword>